<evidence type="ECO:0000313" key="1">
    <source>
        <dbReference type="EnsemblPlants" id="Solyc07g066385.1.1.1"/>
    </source>
</evidence>
<organism evidence="1">
    <name type="scientific">Solanum lycopersicum</name>
    <name type="common">Tomato</name>
    <name type="synonym">Lycopersicon esculentum</name>
    <dbReference type="NCBI Taxonomy" id="4081"/>
    <lineage>
        <taxon>Eukaryota</taxon>
        <taxon>Viridiplantae</taxon>
        <taxon>Streptophyta</taxon>
        <taxon>Embryophyta</taxon>
        <taxon>Tracheophyta</taxon>
        <taxon>Spermatophyta</taxon>
        <taxon>Magnoliopsida</taxon>
        <taxon>eudicotyledons</taxon>
        <taxon>Gunneridae</taxon>
        <taxon>Pentapetalae</taxon>
        <taxon>asterids</taxon>
        <taxon>lamiids</taxon>
        <taxon>Solanales</taxon>
        <taxon>Solanaceae</taxon>
        <taxon>Solanoideae</taxon>
        <taxon>Solaneae</taxon>
        <taxon>Solanum</taxon>
        <taxon>Solanum subgen. Lycopersicon</taxon>
    </lineage>
</organism>
<dbReference type="EnsemblPlants" id="Solyc07g066385.1.1">
    <property type="protein sequence ID" value="Solyc07g066385.1.1.1"/>
    <property type="gene ID" value="Solyc07g066385.1"/>
</dbReference>
<dbReference type="Gramene" id="Solyc07g066385.1.1">
    <property type="protein sequence ID" value="Solyc07g066385.1.1.1"/>
    <property type="gene ID" value="Solyc07g066385.1"/>
</dbReference>
<evidence type="ECO:0000313" key="2">
    <source>
        <dbReference type="Proteomes" id="UP000004994"/>
    </source>
</evidence>
<name>A0A3Q7HGF7_SOLLC</name>
<accession>A0A3Q7HGF7</accession>
<proteinExistence type="predicted"/>
<dbReference type="InParanoid" id="A0A3Q7HGF7"/>
<protein>
    <submittedName>
        <fullName evidence="1">Uncharacterized protein</fullName>
    </submittedName>
</protein>
<dbReference type="AlphaFoldDB" id="A0A3Q7HGF7"/>
<reference evidence="1" key="1">
    <citation type="journal article" date="2012" name="Nature">
        <title>The tomato genome sequence provides insights into fleshy fruit evolution.</title>
        <authorList>
            <consortium name="Tomato Genome Consortium"/>
        </authorList>
    </citation>
    <scope>NUCLEOTIDE SEQUENCE [LARGE SCALE GENOMIC DNA]</scope>
    <source>
        <strain evidence="1">cv. Heinz 1706</strain>
    </source>
</reference>
<keyword evidence="2" id="KW-1185">Reference proteome</keyword>
<dbReference type="Proteomes" id="UP000004994">
    <property type="component" value="Chromosome 7"/>
</dbReference>
<reference evidence="1" key="2">
    <citation type="submission" date="2019-01" db="UniProtKB">
        <authorList>
            <consortium name="EnsemblPlants"/>
        </authorList>
    </citation>
    <scope>IDENTIFICATION</scope>
    <source>
        <strain evidence="1">cv. Heinz 1706</strain>
    </source>
</reference>
<sequence>MPTVVSWLKLLLFIIAVHLCGSSKEWRLSVV</sequence>